<keyword evidence="1 4" id="KW-0808">Transferase</keyword>
<proteinExistence type="predicted"/>
<reference evidence="4" key="1">
    <citation type="submission" date="2022-05" db="EMBL/GenBank/DDBJ databases">
        <title>Draft genome sequence of Clostridium tertium strain CP3 isolated from Peru.</title>
        <authorList>
            <person name="Hurtado R."/>
            <person name="Lima L."/>
            <person name="Sousa T."/>
            <person name="Jaiswal A.K."/>
            <person name="Tiwari S."/>
            <person name="Maturrano L."/>
            <person name="Brenig B."/>
            <person name="Azevedo V."/>
        </authorList>
    </citation>
    <scope>NUCLEOTIDE SEQUENCE</scope>
    <source>
        <strain evidence="4">CP3</strain>
    </source>
</reference>
<name>A0A9X3XKC1_9CLOT</name>
<dbReference type="GO" id="GO:0009103">
    <property type="term" value="P:lipopolysaccharide biosynthetic process"/>
    <property type="evidence" value="ECO:0007669"/>
    <property type="project" value="TreeGrafter"/>
</dbReference>
<dbReference type="SUPFAM" id="SSF53756">
    <property type="entry name" value="UDP-Glycosyltransferase/glycogen phosphorylase"/>
    <property type="match status" value="1"/>
</dbReference>
<dbReference type="GO" id="GO:0016757">
    <property type="term" value="F:glycosyltransferase activity"/>
    <property type="evidence" value="ECO:0007669"/>
    <property type="project" value="UniProtKB-KW"/>
</dbReference>
<dbReference type="EC" id="2.4.-.-" evidence="4"/>
<dbReference type="Pfam" id="PF00534">
    <property type="entry name" value="Glycos_transf_1"/>
    <property type="match status" value="1"/>
</dbReference>
<dbReference type="AlphaFoldDB" id="A0A9X3XKC1"/>
<dbReference type="Pfam" id="PF13439">
    <property type="entry name" value="Glyco_transf_4"/>
    <property type="match status" value="1"/>
</dbReference>
<keyword evidence="5" id="KW-1185">Reference proteome</keyword>
<accession>A0A9X3XKC1</accession>
<dbReference type="InterPro" id="IPR001296">
    <property type="entry name" value="Glyco_trans_1"/>
</dbReference>
<dbReference type="EMBL" id="JAMRYU010000001">
    <property type="protein sequence ID" value="MDC4238592.1"/>
    <property type="molecule type" value="Genomic_DNA"/>
</dbReference>
<feature type="domain" description="Glycosyltransferase subfamily 4-like N-terminal" evidence="3">
    <location>
        <begin position="23"/>
        <end position="162"/>
    </location>
</feature>
<evidence type="ECO:0000313" key="5">
    <source>
        <dbReference type="Proteomes" id="UP001141183"/>
    </source>
</evidence>
<dbReference type="PANTHER" id="PTHR46401">
    <property type="entry name" value="GLYCOSYLTRANSFERASE WBBK-RELATED"/>
    <property type="match status" value="1"/>
</dbReference>
<evidence type="ECO:0000313" key="4">
    <source>
        <dbReference type="EMBL" id="MDC4238592.1"/>
    </source>
</evidence>
<protein>
    <submittedName>
        <fullName evidence="4">Glycosyltransferase</fullName>
        <ecNumber evidence="4">2.4.-.-</ecNumber>
    </submittedName>
</protein>
<evidence type="ECO:0000259" key="2">
    <source>
        <dbReference type="Pfam" id="PF00534"/>
    </source>
</evidence>
<keyword evidence="4" id="KW-0328">Glycosyltransferase</keyword>
<gene>
    <name evidence="4" type="ORF">NE398_00190</name>
</gene>
<dbReference type="Proteomes" id="UP001141183">
    <property type="component" value="Unassembled WGS sequence"/>
</dbReference>
<sequence>MKNKICHISTAHKENDSRILLKECQSLSKAGYDVSLIINSDHDKTLYGTKIKALDHSNNGRLHRFFKKSKVALDKAMELDADLYHFHDPELIKLGMALKKKGKKVIYDVHEDVPKQILAKSYLGPMWVRKTISRAYNFYEKSRSENFDAVIAASDELAAKFNNTNSISVKNFAIRDVIENAKPIKREDNDKFVIIYVGSITKIRGIKELIQVTELFLGKVELWILGTFESEELKEECMSLEGYKYCKYFGALPVKDVYSYIKASDLGMCTLYPTENYKESIPIKVLEYMACEKPLVLSDFEFWKKFFGNVGKYVDPLDINSIKEGIEYFLTDRSRIESIGKDNKESFINNFSWDREEKKLLELYEKLLK</sequence>
<dbReference type="PANTHER" id="PTHR46401:SF2">
    <property type="entry name" value="GLYCOSYLTRANSFERASE WBBK-RELATED"/>
    <property type="match status" value="1"/>
</dbReference>
<dbReference type="Gene3D" id="3.40.50.2000">
    <property type="entry name" value="Glycogen Phosphorylase B"/>
    <property type="match status" value="2"/>
</dbReference>
<organism evidence="4 5">
    <name type="scientific">Clostridium tertium</name>
    <dbReference type="NCBI Taxonomy" id="1559"/>
    <lineage>
        <taxon>Bacteria</taxon>
        <taxon>Bacillati</taxon>
        <taxon>Bacillota</taxon>
        <taxon>Clostridia</taxon>
        <taxon>Eubacteriales</taxon>
        <taxon>Clostridiaceae</taxon>
        <taxon>Clostridium</taxon>
    </lineage>
</organism>
<evidence type="ECO:0000259" key="3">
    <source>
        <dbReference type="Pfam" id="PF13439"/>
    </source>
</evidence>
<dbReference type="RefSeq" id="WP_008680480.1">
    <property type="nucleotide sequence ID" value="NZ_CABKOG010000003.1"/>
</dbReference>
<evidence type="ECO:0000256" key="1">
    <source>
        <dbReference type="ARBA" id="ARBA00022679"/>
    </source>
</evidence>
<dbReference type="InterPro" id="IPR028098">
    <property type="entry name" value="Glyco_trans_4-like_N"/>
</dbReference>
<comment type="caution">
    <text evidence="4">The sequence shown here is derived from an EMBL/GenBank/DDBJ whole genome shotgun (WGS) entry which is preliminary data.</text>
</comment>
<feature type="domain" description="Glycosyl transferase family 1" evidence="2">
    <location>
        <begin position="179"/>
        <end position="344"/>
    </location>
</feature>